<dbReference type="RefSeq" id="WP_107933987.1">
    <property type="nucleotide sequence ID" value="NZ_PZZN01000003.1"/>
</dbReference>
<feature type="domain" description="DUF5597" evidence="5">
    <location>
        <begin position="391"/>
        <end position="527"/>
    </location>
</feature>
<dbReference type="GO" id="GO:0005975">
    <property type="term" value="P:carbohydrate metabolic process"/>
    <property type="evidence" value="ECO:0007669"/>
    <property type="project" value="InterPro"/>
</dbReference>
<keyword evidence="7" id="KW-1185">Reference proteome</keyword>
<accession>A0A2T4YNR1</accession>
<comment type="caution">
    <text evidence="6">The sequence shown here is derived from an EMBL/GenBank/DDBJ whole genome shotgun (WGS) entry which is preliminary data.</text>
</comment>
<dbReference type="Pfam" id="PF02449">
    <property type="entry name" value="Glyco_hydro_42"/>
    <property type="match status" value="1"/>
</dbReference>
<dbReference type="Gene3D" id="2.60.220.20">
    <property type="entry name" value="putative beta-Galactosidase from caulobacter crescentus"/>
    <property type="match status" value="1"/>
</dbReference>
<evidence type="ECO:0000259" key="4">
    <source>
        <dbReference type="Pfam" id="PF02449"/>
    </source>
</evidence>
<keyword evidence="3" id="KW-0732">Signal</keyword>
<dbReference type="EMBL" id="PZZN01000003">
    <property type="protein sequence ID" value="PTM45047.1"/>
    <property type="molecule type" value="Genomic_DNA"/>
</dbReference>
<evidence type="ECO:0000313" key="7">
    <source>
        <dbReference type="Proteomes" id="UP000240996"/>
    </source>
</evidence>
<protein>
    <submittedName>
        <fullName evidence="6">Beta-galactosidase GanA</fullName>
    </submittedName>
</protein>
<dbReference type="InterPro" id="IPR017853">
    <property type="entry name" value="GH"/>
</dbReference>
<evidence type="ECO:0000259" key="5">
    <source>
        <dbReference type="Pfam" id="PF18120"/>
    </source>
</evidence>
<sequence length="553" mass="60933">MIFRSSRTLAGLTLAATLFAGTAHAQTATEVPRLVTRDGHHALMVDGAPWLMLGAQVNNSSNYTAMLPKVWPTIHAMHANTVEVPIAWEQIERTEGQFDFSFLDQLLAEARQNKVRLVLLWFATWKNTSPNYAPAWVKLDNARFPRMTNAKGETHYALSPLHRSTLEADKRAFVKLMQHLKAADPQNTVIMVQPENEAGTYGSVRDFSPVAQKLFDGPVPAALLKKFRKPAGSWKQVFGADADEYFHAWSIARYIEEIAAAGKAVKPVPMYVNAALASAFGRQAATTYSSGGPIHHVIDVYKAAAPSLDLVAPDIYARDHAAFLEYLKLYGRADNALLIPETGNAPEFARYFYPVVGKGGLGFAPFGMDDSGYYNFPLGAKTLDAPTMELFARNYRVFAPMMREWAKLAFAGKTWGVAEPTDPKAEHKQIMDLGKYRATATFGQYQFGTDKPTGNPQPTGGLAVAEIGPDEYLVTGFDTRVSFALADANSGRSMLYDRVEEGHYDAQGHWVFDRVLNGDQTDYGINFTDRAQVLHVKLGSYKGNPVIPVGNPN</sequence>
<gene>
    <name evidence="6" type="ORF">C8J24_3264</name>
</gene>
<dbReference type="GO" id="GO:0009341">
    <property type="term" value="C:beta-galactosidase complex"/>
    <property type="evidence" value="ECO:0007669"/>
    <property type="project" value="InterPro"/>
</dbReference>
<feature type="chain" id="PRO_5015474922" evidence="3">
    <location>
        <begin position="26"/>
        <end position="553"/>
    </location>
</feature>
<name>A0A2T4YNR1_9SPHN</name>
<dbReference type="Proteomes" id="UP000240996">
    <property type="component" value="Unassembled WGS sequence"/>
</dbReference>
<dbReference type="FunFam" id="3.20.20.80:FF:000135">
    <property type="entry name" value="Beta-galactosidase, putative, bgl35A"/>
    <property type="match status" value="1"/>
</dbReference>
<evidence type="ECO:0000256" key="1">
    <source>
        <dbReference type="ARBA" id="ARBA00022801"/>
    </source>
</evidence>
<dbReference type="SUPFAM" id="SSF51445">
    <property type="entry name" value="(Trans)glycosidases"/>
    <property type="match status" value="1"/>
</dbReference>
<dbReference type="GO" id="GO:0004565">
    <property type="term" value="F:beta-galactosidase activity"/>
    <property type="evidence" value="ECO:0007669"/>
    <property type="project" value="InterPro"/>
</dbReference>
<dbReference type="Gene3D" id="3.20.20.80">
    <property type="entry name" value="Glycosidases"/>
    <property type="match status" value="1"/>
</dbReference>
<keyword evidence="2" id="KW-0326">Glycosidase</keyword>
<feature type="domain" description="Glycoside hydrolase family 42 N-terminal" evidence="4">
    <location>
        <begin position="75"/>
        <end position="216"/>
    </location>
</feature>
<evidence type="ECO:0000256" key="2">
    <source>
        <dbReference type="ARBA" id="ARBA00023295"/>
    </source>
</evidence>
<organism evidence="6 7">
    <name type="scientific">Sphingomonas aerolata</name>
    <dbReference type="NCBI Taxonomy" id="185951"/>
    <lineage>
        <taxon>Bacteria</taxon>
        <taxon>Pseudomonadati</taxon>
        <taxon>Pseudomonadota</taxon>
        <taxon>Alphaproteobacteria</taxon>
        <taxon>Sphingomonadales</taxon>
        <taxon>Sphingomonadaceae</taxon>
        <taxon>Sphingomonas</taxon>
    </lineage>
</organism>
<reference evidence="6 7" key="1">
    <citation type="submission" date="2018-04" db="EMBL/GenBank/DDBJ databases">
        <title>Genomic Encyclopedia of Type Strains, Phase III (KMG-III): the genomes of soil and plant-associated and newly described type strains.</title>
        <authorList>
            <person name="Whitman W."/>
        </authorList>
    </citation>
    <scope>NUCLEOTIDE SEQUENCE [LARGE SCALE GENOMIC DNA]</scope>
    <source>
        <strain evidence="6 7">NW12</strain>
    </source>
</reference>
<dbReference type="AlphaFoldDB" id="A0A2T4YNR1"/>
<keyword evidence="1" id="KW-0378">Hydrolase</keyword>
<dbReference type="Pfam" id="PF18120">
    <property type="entry name" value="DUF5597"/>
    <property type="match status" value="1"/>
</dbReference>
<evidence type="ECO:0000256" key="3">
    <source>
        <dbReference type="SAM" id="SignalP"/>
    </source>
</evidence>
<proteinExistence type="predicted"/>
<evidence type="ECO:0000313" key="6">
    <source>
        <dbReference type="EMBL" id="PTM45047.1"/>
    </source>
</evidence>
<dbReference type="InterPro" id="IPR040719">
    <property type="entry name" value="DUF5597"/>
</dbReference>
<dbReference type="InterPro" id="IPR013529">
    <property type="entry name" value="Glyco_hydro_42_N"/>
</dbReference>
<feature type="signal peptide" evidence="3">
    <location>
        <begin position="1"/>
        <end position="25"/>
    </location>
</feature>